<accession>A0ABS6V548</accession>
<gene>
    <name evidence="3" type="ORF">KTQ36_05155</name>
</gene>
<evidence type="ECO:0000313" key="4">
    <source>
        <dbReference type="Proteomes" id="UP000698028"/>
    </source>
</evidence>
<dbReference type="InterPro" id="IPR000835">
    <property type="entry name" value="HTH_MarR-typ"/>
</dbReference>
<keyword evidence="3" id="KW-0238">DNA-binding</keyword>
<dbReference type="Proteomes" id="UP000698028">
    <property type="component" value="Unassembled WGS sequence"/>
</dbReference>
<evidence type="ECO:0000313" key="3">
    <source>
        <dbReference type="EMBL" id="MBW0144681.1"/>
    </source>
</evidence>
<proteinExistence type="predicted"/>
<reference evidence="3 4" key="1">
    <citation type="submission" date="2021-07" db="EMBL/GenBank/DDBJ databases">
        <title>The draft genome sequence of Sphingomicrobium sp. B8.</title>
        <authorList>
            <person name="Mu L."/>
        </authorList>
    </citation>
    <scope>NUCLEOTIDE SEQUENCE [LARGE SCALE GENOMIC DNA]</scope>
    <source>
        <strain evidence="3 4">B8</strain>
    </source>
</reference>
<protein>
    <submittedName>
        <fullName evidence="3">Winged helix DNA-binding protein</fullName>
    </submittedName>
</protein>
<dbReference type="EMBL" id="JAHVAH010000001">
    <property type="protein sequence ID" value="MBW0144681.1"/>
    <property type="molecule type" value="Genomic_DNA"/>
</dbReference>
<feature type="region of interest" description="Disordered" evidence="1">
    <location>
        <begin position="141"/>
        <end position="165"/>
    </location>
</feature>
<sequence length="277" mass="29902">MGAFEAAGVSPAETHLIGDIGIDQLAGHAVWLEVGEDQGDRLDRWLMAFSAFADQSNLPARVSVVSPLLDIVAAQIDSDVEIIVAPGPVERAAAVATLQAEAALRSLGYETRGVEDQARLRHLSEEVSRIAAALSHLTAQENGAGGFGDQRPRPAVSRSDAAPPSVSVERVRETIRARRLRERFFDADYFADPAWDMLLDLFAAQLTNQRVPVSALCLAAAVPATTALRWMKTLTDAGLFIRRADPRDGRRVFIELSDSAGEGMHRYFAELDGISAA</sequence>
<organism evidence="3 4">
    <name type="scientific">Sphingomicrobium clamense</name>
    <dbReference type="NCBI Taxonomy" id="2851013"/>
    <lineage>
        <taxon>Bacteria</taxon>
        <taxon>Pseudomonadati</taxon>
        <taxon>Pseudomonadota</taxon>
        <taxon>Alphaproteobacteria</taxon>
        <taxon>Sphingomonadales</taxon>
        <taxon>Sphingomonadaceae</taxon>
        <taxon>Sphingomicrobium</taxon>
    </lineage>
</organism>
<feature type="domain" description="HTH marR-type" evidence="2">
    <location>
        <begin position="208"/>
        <end position="260"/>
    </location>
</feature>
<keyword evidence="4" id="KW-1185">Reference proteome</keyword>
<evidence type="ECO:0000256" key="1">
    <source>
        <dbReference type="SAM" id="MobiDB-lite"/>
    </source>
</evidence>
<comment type="caution">
    <text evidence="3">The sequence shown here is derived from an EMBL/GenBank/DDBJ whole genome shotgun (WGS) entry which is preliminary data.</text>
</comment>
<dbReference type="GO" id="GO:0003677">
    <property type="term" value="F:DNA binding"/>
    <property type="evidence" value="ECO:0007669"/>
    <property type="project" value="UniProtKB-KW"/>
</dbReference>
<dbReference type="Pfam" id="PF13463">
    <property type="entry name" value="HTH_27"/>
    <property type="match status" value="1"/>
</dbReference>
<evidence type="ECO:0000259" key="2">
    <source>
        <dbReference type="Pfam" id="PF13463"/>
    </source>
</evidence>
<name>A0ABS6V548_9SPHN</name>